<comment type="caution">
    <text evidence="3">The sequence shown here is derived from an EMBL/GenBank/DDBJ whole genome shotgun (WGS) entry which is preliminary data.</text>
</comment>
<gene>
    <name evidence="3" type="ORF">IFO71_00655</name>
</gene>
<dbReference type="InterPro" id="IPR040698">
    <property type="entry name" value="HZS_alpha_mid"/>
</dbReference>
<dbReference type="Proteomes" id="UP000613768">
    <property type="component" value="Unassembled WGS sequence"/>
</dbReference>
<accession>A0AAW3ZIU6</accession>
<evidence type="ECO:0000256" key="1">
    <source>
        <dbReference type="SAM" id="SignalP"/>
    </source>
</evidence>
<keyword evidence="1" id="KW-0732">Signal</keyword>
<feature type="signal peptide" evidence="1">
    <location>
        <begin position="1"/>
        <end position="17"/>
    </location>
</feature>
<dbReference type="InterPro" id="IPR036280">
    <property type="entry name" value="Multihaem_cyt_sf"/>
</dbReference>
<dbReference type="InterPro" id="IPR011659">
    <property type="entry name" value="WD40"/>
</dbReference>
<dbReference type="Pfam" id="PF07676">
    <property type="entry name" value="PD40"/>
    <property type="match status" value="1"/>
</dbReference>
<keyword evidence="4" id="KW-1185">Reference proteome</keyword>
<proteinExistence type="predicted"/>
<dbReference type="AlphaFoldDB" id="A0AAW3ZIU6"/>
<feature type="chain" id="PRO_5044014260" evidence="1">
    <location>
        <begin position="18"/>
        <end position="1010"/>
    </location>
</feature>
<evidence type="ECO:0000313" key="4">
    <source>
        <dbReference type="Proteomes" id="UP000613768"/>
    </source>
</evidence>
<dbReference type="RefSeq" id="WP_192027585.1">
    <property type="nucleotide sequence ID" value="NZ_JACYTR010000001.1"/>
</dbReference>
<dbReference type="SUPFAM" id="SSF82171">
    <property type="entry name" value="DPP6 N-terminal domain-like"/>
    <property type="match status" value="1"/>
</dbReference>
<evidence type="ECO:0000259" key="2">
    <source>
        <dbReference type="Pfam" id="PF18582"/>
    </source>
</evidence>
<feature type="domain" description="Hydrazine synthase alpha subunit middle" evidence="2">
    <location>
        <begin position="592"/>
        <end position="688"/>
    </location>
</feature>
<dbReference type="InterPro" id="IPR011042">
    <property type="entry name" value="6-blade_b-propeller_TolB-like"/>
</dbReference>
<dbReference type="EMBL" id="JACYTR010000001">
    <property type="protein sequence ID" value="MBD8524241.1"/>
    <property type="molecule type" value="Genomic_DNA"/>
</dbReference>
<dbReference type="Pfam" id="PF18582">
    <property type="entry name" value="HZS_alpha"/>
    <property type="match status" value="1"/>
</dbReference>
<organism evidence="3 4">
    <name type="scientific">Pseudomarimonas arenosa</name>
    <dbReference type="NCBI Taxonomy" id="2774145"/>
    <lineage>
        <taxon>Bacteria</taxon>
        <taxon>Pseudomonadati</taxon>
        <taxon>Pseudomonadota</taxon>
        <taxon>Gammaproteobacteria</taxon>
        <taxon>Lysobacterales</taxon>
        <taxon>Lysobacteraceae</taxon>
        <taxon>Pseudomarimonas</taxon>
    </lineage>
</organism>
<dbReference type="SUPFAM" id="SSF48695">
    <property type="entry name" value="Multiheme cytochromes"/>
    <property type="match status" value="1"/>
</dbReference>
<evidence type="ECO:0000313" key="3">
    <source>
        <dbReference type="EMBL" id="MBD8524241.1"/>
    </source>
</evidence>
<protein>
    <submittedName>
        <fullName evidence="3">PD40 domain-containing protein</fullName>
    </submittedName>
</protein>
<reference evidence="3 4" key="1">
    <citation type="submission" date="2020-09" db="EMBL/GenBank/DDBJ databases">
        <title>Pseudoxanthomonas sp. CAU 1598 isolated from sand of Yaerae Beach.</title>
        <authorList>
            <person name="Kim W."/>
        </authorList>
    </citation>
    <scope>NUCLEOTIDE SEQUENCE [LARGE SCALE GENOMIC DNA]</scope>
    <source>
        <strain evidence="3 4">CAU 1598</strain>
    </source>
</reference>
<name>A0AAW3ZIU6_9GAMM</name>
<dbReference type="Gene3D" id="2.120.10.30">
    <property type="entry name" value="TolB, C-terminal domain"/>
    <property type="match status" value="1"/>
</dbReference>
<sequence length="1010" mass="108357">MRSILLLSLLLCCSVAAALELPIVYSRCPRTTASATVTAELTIAGAPQQVSRSLTGLDVYDVLPDVSNFLSGFNAPCDLIYRAANGTERVLYDCSSTSSAENACAALDPSVSFDGQRVAFAVFRGALVGRNENIHPRVIHPDAENSNYTALPLPNRFLNASEAQLHVVNISNGEVTALPYVSGEFDSGPAFLPNGRLLFTSTRDGNRSTIVFRTGTNGQRGVRLWSMDDDGRNVDLVSHHSLGQEQHPFVLRDGRVVYSSWQVGMAQPFRHTNGSIGGFTTLGNLFHLYTQNPDGAEPFAFYGQHSGDHATTTALGHDHKAAHFITQDGNGRVWFADYYRGNNNGLGHIVGVMPEPEGQEGIGPDEHPLRGDLYAPRDAISLAAWSSSTDSMAQPMPAPAVNVPSYADPLPYAGKLGHPAALPQDRLLLSWGKGACSTVSSSQIFSALGRPVPPLTSGSGGGTAANVITSLNMDTPGCDLGIYVADSIPSLHPGDLSLVVDRREWHELMAKPVVQYRDIHGINAPLLRPDAHAVSAHDALPKGTPFGLLGAASIIDRETHPLDGIHFAGEHQFNAQGTDTIRYTDDALCGVRILAAAPNRGNQAYTEIANLAGERLSILGEFPVRKRDVQGNLLLDPSGDPDTSFLVRFPANTAYFMQAIDCHGRTLNTDQTWQQLRPGESKTCGGCHVHSKAPRNHFAATAAAAAGFQPWRLGEGQVPLLVGESAQQAQIRQVAGYGLQIDLQRDIMPIFQSRCVSCHGGANPQAGLALDRPGTQGPGSQPASTWWCLVRDYTQQCVPESLRHTTSSGSTALRRPQVSRHVRAFNALGSLLYWKAANQRTDNVLDSDFSAADGNADHDIDFGLDHPTTITEEELGLLSRWIDLGAPGGNAELRDTTRPTLTVFADRQAGQLERLRIGSVDVGTGIDPASLVVCLLDNSGNCQQSWPALALPHGVRAIDLSPPLSDPNREIEVSVGDLAGNTTRVRRSVGFLLEQTNPTGGNDVFEDGFE</sequence>